<gene>
    <name evidence="1" type="ORF">BUZ01_08110</name>
</gene>
<dbReference type="AlphaFoldDB" id="A0A2T4SWA4"/>
<protein>
    <submittedName>
        <fullName evidence="1">Uncharacterized protein</fullName>
    </submittedName>
</protein>
<sequence>MLINIIINIAAVLVILGIDLYRQNYKQLKFSSILIALTISSFINLIIVGKYDFISLYTNIQLLLWTILQLYLNRKVHTYVISQQKFIAFIITSILSTSLILTYSTSNDSYYMSVPYLAPTVFMFGAIIVFYTTFSPSEKEKFGFIHRIKHPILVGQILMIIATTLMTLLTPYWYMFIIIHAIFIAFIIWQNIFLHKRD</sequence>
<evidence type="ECO:0000313" key="1">
    <source>
        <dbReference type="EMBL" id="RIL42815.1"/>
    </source>
</evidence>
<dbReference type="RefSeq" id="WP_107589968.1">
    <property type="nucleotide sequence ID" value="NZ_JAIBNU010000004.1"/>
</dbReference>
<evidence type="ECO:0000313" key="2">
    <source>
        <dbReference type="Proteomes" id="UP000283576"/>
    </source>
</evidence>
<proteinExistence type="predicted"/>
<reference evidence="1 2" key="1">
    <citation type="journal article" date="2016" name="Front. Microbiol.">
        <title>Comprehensive Phylogenetic Analysis of Bovine Non-aureus Staphylococci Species Based on Whole-Genome Sequencing.</title>
        <authorList>
            <person name="Naushad S."/>
            <person name="Barkema H.W."/>
            <person name="Luby C."/>
            <person name="Condas L.A."/>
            <person name="Nobrega D.B."/>
            <person name="Carson D.A."/>
            <person name="De Buck J."/>
        </authorList>
    </citation>
    <scope>NUCLEOTIDE SEQUENCE [LARGE SCALE GENOMIC DNA]</scope>
    <source>
        <strain evidence="1 2">SNUC 1388</strain>
    </source>
</reference>
<dbReference type="Proteomes" id="UP000283576">
    <property type="component" value="Unassembled WGS sequence"/>
</dbReference>
<comment type="caution">
    <text evidence="1">The sequence shown here is derived from an EMBL/GenBank/DDBJ whole genome shotgun (WGS) entry which is preliminary data.</text>
</comment>
<organism evidence="1 2">
    <name type="scientific">Staphylococcus gallinarum</name>
    <dbReference type="NCBI Taxonomy" id="1293"/>
    <lineage>
        <taxon>Bacteria</taxon>
        <taxon>Bacillati</taxon>
        <taxon>Bacillota</taxon>
        <taxon>Bacilli</taxon>
        <taxon>Bacillales</taxon>
        <taxon>Staphylococcaceae</taxon>
        <taxon>Staphylococcus</taxon>
    </lineage>
</organism>
<name>A0A2T4SWA4_STAGA</name>
<accession>A0A2T4SWA4</accession>
<dbReference type="EMBL" id="QXRZ01000004">
    <property type="protein sequence ID" value="RIL42815.1"/>
    <property type="molecule type" value="Genomic_DNA"/>
</dbReference>